<evidence type="ECO:0000256" key="1">
    <source>
        <dbReference type="SAM" id="MobiDB-lite"/>
    </source>
</evidence>
<feature type="compositionally biased region" description="Basic and acidic residues" evidence="1">
    <location>
        <begin position="60"/>
        <end position="181"/>
    </location>
</feature>
<feature type="region of interest" description="Disordered" evidence="1">
    <location>
        <begin position="437"/>
        <end position="460"/>
    </location>
</feature>
<dbReference type="Proteomes" id="UP000051530">
    <property type="component" value="Unassembled WGS sequence"/>
</dbReference>
<accession>A0A0R0M303</accession>
<dbReference type="VEuPathDB" id="MicrosporidiaDB:M153_5320002468"/>
<dbReference type="AlphaFoldDB" id="A0A0R0M303"/>
<name>A0A0R0M303_9MICR</name>
<evidence type="ECO:0000313" key="3">
    <source>
        <dbReference type="Proteomes" id="UP000051530"/>
    </source>
</evidence>
<gene>
    <name evidence="2" type="ORF">M153_5320002468</name>
</gene>
<sequence length="632" mass="73464">MKKQSELILVPRKTFKSIKLPEQYGIFKNATINDYQVLMVVIYCEKIKECNYNTGVNHSLKSDSSKELKNSSKSDSSKEQKNSSKSDSSKELKNSSKSEQKNSLKSDSSKELKNSSKSEQKNSLKSDSSKELKNSSKSEQKNSLKSDSSKELKNSSKSEQKNSLKSDSSKEQKSDSSKEQKNSSIKSALKYLIELINFSSQQRHEHKFNGLKCLVDCLKMDTLARVINLTEKSDVVNQNVDNFMKVVHTFIKECLNCKFIGNKSLTECFCLLECSSNFDSNNPMIKDMIYLIMYQIRKKEAFSLIKHYFLKNGHIVKNIVKNNGRIVKNNGHIIQNIVKNNGRIIQNIVKNKEHIVKNNESLVSLIEKNNKKPIDILDKNPVRSTLIKILLSSDDWLFKKRLIDCLVIIDWKFAIFYIEQVMDYMRYMGILEPSNESKSLNGHHKYQNGLKSGHRSDQKSDKKYQQNIFRLLRLSFQSLSKRDTQLILDTHKYLILRNKDHENVDQQLENITMDDLPFLLESKRSNEMVDLFKRECSRILDRLLNESHEICAEQCKKGLCLLKSVINFSIRNNPKIIKYLIENILDWRIVKLLIYELKDVDVEGKLRYWLDGQRKVLSVERILQKHILAEQK</sequence>
<keyword evidence="3" id="KW-1185">Reference proteome</keyword>
<evidence type="ECO:0000313" key="2">
    <source>
        <dbReference type="EMBL" id="KRH93844.1"/>
    </source>
</evidence>
<reference evidence="2 3" key="1">
    <citation type="submission" date="2015-07" db="EMBL/GenBank/DDBJ databases">
        <title>The genome of Pseudoloma neurophilia, a relevant intracellular parasite of the zebrafish.</title>
        <authorList>
            <person name="Ndikumana S."/>
            <person name="Pelin A."/>
            <person name="Sanders J."/>
            <person name="Corradi N."/>
        </authorList>
    </citation>
    <scope>NUCLEOTIDE SEQUENCE [LARGE SCALE GENOMIC DNA]</scope>
    <source>
        <strain evidence="2 3">MK1</strain>
    </source>
</reference>
<protein>
    <submittedName>
        <fullName evidence="2">Uncharacterized protein</fullName>
    </submittedName>
</protein>
<proteinExistence type="predicted"/>
<feature type="region of interest" description="Disordered" evidence="1">
    <location>
        <begin position="55"/>
        <end position="182"/>
    </location>
</feature>
<organism evidence="2 3">
    <name type="scientific">Pseudoloma neurophilia</name>
    <dbReference type="NCBI Taxonomy" id="146866"/>
    <lineage>
        <taxon>Eukaryota</taxon>
        <taxon>Fungi</taxon>
        <taxon>Fungi incertae sedis</taxon>
        <taxon>Microsporidia</taxon>
        <taxon>Pseudoloma</taxon>
    </lineage>
</organism>
<dbReference type="EMBL" id="LGUB01000199">
    <property type="protein sequence ID" value="KRH93844.1"/>
    <property type="molecule type" value="Genomic_DNA"/>
</dbReference>
<comment type="caution">
    <text evidence="2">The sequence shown here is derived from an EMBL/GenBank/DDBJ whole genome shotgun (WGS) entry which is preliminary data.</text>
</comment>